<proteinExistence type="predicted"/>
<name>A0A368H0V1_ANCCA</name>
<dbReference type="PANTHER" id="PTHR47753">
    <property type="entry name" value="C-TYPE LECTIN-RELATED"/>
    <property type="match status" value="1"/>
</dbReference>
<evidence type="ECO:0000313" key="2">
    <source>
        <dbReference type="EMBL" id="RCN48895.1"/>
    </source>
</evidence>
<sequence length="238" mass="26389">MIVFLTFLASLLVFCSPQELDSSNSTCPENFSAFTKNGVTRCHNVTLGSYSYDEADRLCRLSGAELSIVSDPDELLMLRKEAKLLNIEGKVLLNRGDNTNETCVLFEVDSEGPVIEVDCDSKEAEGAKAFACMVADHPLACTVEDGGKSCKLITCPKGQVTYYRKNGHLVCHKVVNKPTTWPDAEKECEEIENGYKLASFEDGQEAESVMEVARKMFRCKREKCYGTLWIGGKRQPST</sequence>
<dbReference type="InterPro" id="IPR016187">
    <property type="entry name" value="CTDL_fold"/>
</dbReference>
<reference evidence="2 3" key="1">
    <citation type="submission" date="2014-10" db="EMBL/GenBank/DDBJ databases">
        <title>Draft genome of the hookworm Ancylostoma caninum.</title>
        <authorList>
            <person name="Mitreva M."/>
        </authorList>
    </citation>
    <scope>NUCLEOTIDE SEQUENCE [LARGE SCALE GENOMIC DNA]</scope>
    <source>
        <strain evidence="2 3">Baltimore</strain>
    </source>
</reference>
<feature type="signal peptide" evidence="1">
    <location>
        <begin position="1"/>
        <end position="17"/>
    </location>
</feature>
<dbReference type="EMBL" id="JOJR01000041">
    <property type="protein sequence ID" value="RCN48895.1"/>
    <property type="molecule type" value="Genomic_DNA"/>
</dbReference>
<keyword evidence="3" id="KW-1185">Reference proteome</keyword>
<dbReference type="SUPFAM" id="SSF56436">
    <property type="entry name" value="C-type lectin-like"/>
    <property type="match status" value="2"/>
</dbReference>
<accession>A0A368H0V1</accession>
<evidence type="ECO:0000313" key="3">
    <source>
        <dbReference type="Proteomes" id="UP000252519"/>
    </source>
</evidence>
<dbReference type="Proteomes" id="UP000252519">
    <property type="component" value="Unassembled WGS sequence"/>
</dbReference>
<comment type="caution">
    <text evidence="2">The sequence shown here is derived from an EMBL/GenBank/DDBJ whole genome shotgun (WGS) entry which is preliminary data.</text>
</comment>
<organism evidence="2 3">
    <name type="scientific">Ancylostoma caninum</name>
    <name type="common">Dog hookworm</name>
    <dbReference type="NCBI Taxonomy" id="29170"/>
    <lineage>
        <taxon>Eukaryota</taxon>
        <taxon>Metazoa</taxon>
        <taxon>Ecdysozoa</taxon>
        <taxon>Nematoda</taxon>
        <taxon>Chromadorea</taxon>
        <taxon>Rhabditida</taxon>
        <taxon>Rhabditina</taxon>
        <taxon>Rhabditomorpha</taxon>
        <taxon>Strongyloidea</taxon>
        <taxon>Ancylostomatidae</taxon>
        <taxon>Ancylostomatinae</taxon>
        <taxon>Ancylostoma</taxon>
    </lineage>
</organism>
<evidence type="ECO:0000256" key="1">
    <source>
        <dbReference type="SAM" id="SignalP"/>
    </source>
</evidence>
<feature type="chain" id="PRO_5016952146" description="Lectin C-type domain protein" evidence="1">
    <location>
        <begin position="18"/>
        <end position="238"/>
    </location>
</feature>
<dbReference type="Gene3D" id="3.10.100.10">
    <property type="entry name" value="Mannose-Binding Protein A, subunit A"/>
    <property type="match status" value="1"/>
</dbReference>
<protein>
    <recommendedName>
        <fullName evidence="4">Lectin C-type domain protein</fullName>
    </recommendedName>
</protein>
<dbReference type="OrthoDB" id="5842972at2759"/>
<gene>
    <name evidence="2" type="ORF">ANCCAN_05004</name>
</gene>
<keyword evidence="1" id="KW-0732">Signal</keyword>
<dbReference type="STRING" id="29170.A0A368H0V1"/>
<dbReference type="InterPro" id="IPR016186">
    <property type="entry name" value="C-type_lectin-like/link_sf"/>
</dbReference>
<dbReference type="AlphaFoldDB" id="A0A368H0V1"/>
<evidence type="ECO:0008006" key="4">
    <source>
        <dbReference type="Google" id="ProtNLM"/>
    </source>
</evidence>